<reference evidence="1" key="1">
    <citation type="submission" date="2023-05" db="EMBL/GenBank/DDBJ databases">
        <authorList>
            <consortium name="ELIXIR-Norway"/>
        </authorList>
    </citation>
    <scope>NUCLEOTIDE SEQUENCE</scope>
</reference>
<evidence type="ECO:0000313" key="2">
    <source>
        <dbReference type="Proteomes" id="UP001162501"/>
    </source>
</evidence>
<organism evidence="1 2">
    <name type="scientific">Rangifer tarandus platyrhynchus</name>
    <name type="common">Svalbard reindeer</name>
    <dbReference type="NCBI Taxonomy" id="3082113"/>
    <lineage>
        <taxon>Eukaryota</taxon>
        <taxon>Metazoa</taxon>
        <taxon>Chordata</taxon>
        <taxon>Craniata</taxon>
        <taxon>Vertebrata</taxon>
        <taxon>Euteleostomi</taxon>
        <taxon>Mammalia</taxon>
        <taxon>Eutheria</taxon>
        <taxon>Laurasiatheria</taxon>
        <taxon>Artiodactyla</taxon>
        <taxon>Ruminantia</taxon>
        <taxon>Pecora</taxon>
        <taxon>Cervidae</taxon>
        <taxon>Odocoileinae</taxon>
        <taxon>Rangifer</taxon>
    </lineage>
</organism>
<protein>
    <submittedName>
        <fullName evidence="1">Uncharacterized protein</fullName>
    </submittedName>
</protein>
<proteinExistence type="predicted"/>
<dbReference type="EMBL" id="OX596091">
    <property type="protein sequence ID" value="CAN0555524.1"/>
    <property type="molecule type" value="Genomic_DNA"/>
</dbReference>
<name>A0AC60A5I2_RANTA</name>
<accession>A0AC60A5I2</accession>
<dbReference type="Proteomes" id="UP001162501">
    <property type="component" value="Chromosome 7"/>
</dbReference>
<gene>
    <name evidence="1" type="ORF">MRATA1EN22A_LOCUS26840</name>
</gene>
<sequence length="306" mass="32849">MEPWRCAPSLTPTHTSGRHVTPARASGQRIVQSAWAPSSAHLPEGLPCHLQAECHAENPHWFKNCLFFEMQNDTSKYYTTKRVKCCVAVKVNTAKRCDGCDLGLRQQVNKTCERRSRAGPLPLRTLALGSHPQALAPRAFRPLAQQEIQAGPAPAGLRGLRAPAQRRGLHRLRVSLPWQLLWVTVVPASAVSAPRAAQQVSEGPARSGPAPAQEPRAESSELPADLCPECGPYPTALSGAPLPLVVSCPALSPLTPLSCTLPPHAHLPLTPLVLPPAPASCARPGPLSLLTVSHPHHHHPRRTPGC</sequence>
<reference evidence="1" key="2">
    <citation type="submission" date="2025-03" db="EMBL/GenBank/DDBJ databases">
        <authorList>
            <consortium name="ELIXIR-Norway"/>
            <consortium name="Elixir Norway"/>
        </authorList>
    </citation>
    <scope>NUCLEOTIDE SEQUENCE</scope>
</reference>
<evidence type="ECO:0000313" key="1">
    <source>
        <dbReference type="EMBL" id="CAN0555524.1"/>
    </source>
</evidence>